<gene>
    <name evidence="1" type="ORF">B0H16DRAFT_1478386</name>
</gene>
<dbReference type="AlphaFoldDB" id="A0AAD7MEG7"/>
<accession>A0AAD7MEG7</accession>
<comment type="caution">
    <text evidence="1">The sequence shown here is derived from an EMBL/GenBank/DDBJ whole genome shotgun (WGS) entry which is preliminary data.</text>
</comment>
<organism evidence="1 2">
    <name type="scientific">Mycena metata</name>
    <dbReference type="NCBI Taxonomy" id="1033252"/>
    <lineage>
        <taxon>Eukaryota</taxon>
        <taxon>Fungi</taxon>
        <taxon>Dikarya</taxon>
        <taxon>Basidiomycota</taxon>
        <taxon>Agaricomycotina</taxon>
        <taxon>Agaricomycetes</taxon>
        <taxon>Agaricomycetidae</taxon>
        <taxon>Agaricales</taxon>
        <taxon>Marasmiineae</taxon>
        <taxon>Mycenaceae</taxon>
        <taxon>Mycena</taxon>
    </lineage>
</organism>
<keyword evidence="2" id="KW-1185">Reference proteome</keyword>
<proteinExistence type="predicted"/>
<evidence type="ECO:0000313" key="1">
    <source>
        <dbReference type="EMBL" id="KAJ7713809.1"/>
    </source>
</evidence>
<dbReference type="EMBL" id="JARKIB010000335">
    <property type="protein sequence ID" value="KAJ7713809.1"/>
    <property type="molecule type" value="Genomic_DNA"/>
</dbReference>
<sequence length="208" mass="23056">MISALTAAITLPRNLNRTTTMEARDSTAQRTVLGRGVCLNARNRSAGDWIEAKHEGEVKTGIRNLKRLVVLKSRNILGEISIQRTWGVAGMLAPGMMVASTRDKGPCRFTKPAYLTWVPDCSRHPRTDALLSGDVREPHSRSTQFSSSLSILGVSDNRRRPCAYPRELRADFSASIYGWRSITLGITPPMLLRFGTVERRIACRCSVA</sequence>
<evidence type="ECO:0000313" key="2">
    <source>
        <dbReference type="Proteomes" id="UP001215598"/>
    </source>
</evidence>
<protein>
    <submittedName>
        <fullName evidence="1">Uncharacterized protein</fullName>
    </submittedName>
</protein>
<name>A0AAD7MEG7_9AGAR</name>
<dbReference type="Proteomes" id="UP001215598">
    <property type="component" value="Unassembled WGS sequence"/>
</dbReference>
<reference evidence="1" key="1">
    <citation type="submission" date="2023-03" db="EMBL/GenBank/DDBJ databases">
        <title>Massive genome expansion in bonnet fungi (Mycena s.s.) driven by repeated elements and novel gene families across ecological guilds.</title>
        <authorList>
            <consortium name="Lawrence Berkeley National Laboratory"/>
            <person name="Harder C.B."/>
            <person name="Miyauchi S."/>
            <person name="Viragh M."/>
            <person name="Kuo A."/>
            <person name="Thoen E."/>
            <person name="Andreopoulos B."/>
            <person name="Lu D."/>
            <person name="Skrede I."/>
            <person name="Drula E."/>
            <person name="Henrissat B."/>
            <person name="Morin E."/>
            <person name="Kohler A."/>
            <person name="Barry K."/>
            <person name="LaButti K."/>
            <person name="Morin E."/>
            <person name="Salamov A."/>
            <person name="Lipzen A."/>
            <person name="Mereny Z."/>
            <person name="Hegedus B."/>
            <person name="Baldrian P."/>
            <person name="Stursova M."/>
            <person name="Weitz H."/>
            <person name="Taylor A."/>
            <person name="Grigoriev I.V."/>
            <person name="Nagy L.G."/>
            <person name="Martin F."/>
            <person name="Kauserud H."/>
        </authorList>
    </citation>
    <scope>NUCLEOTIDE SEQUENCE</scope>
    <source>
        <strain evidence="1">CBHHK182m</strain>
    </source>
</reference>